<dbReference type="PANTHER" id="PTHR33626">
    <property type="entry name" value="ZGC:158463"/>
    <property type="match status" value="1"/>
</dbReference>
<evidence type="ECO:0000313" key="3">
    <source>
        <dbReference type="Proteomes" id="UP001558613"/>
    </source>
</evidence>
<feature type="compositionally biased region" description="Low complexity" evidence="1">
    <location>
        <begin position="143"/>
        <end position="159"/>
    </location>
</feature>
<organism evidence="2 3">
    <name type="scientific">Cirrhinus molitorella</name>
    <name type="common">mud carp</name>
    <dbReference type="NCBI Taxonomy" id="172907"/>
    <lineage>
        <taxon>Eukaryota</taxon>
        <taxon>Metazoa</taxon>
        <taxon>Chordata</taxon>
        <taxon>Craniata</taxon>
        <taxon>Vertebrata</taxon>
        <taxon>Euteleostomi</taxon>
        <taxon>Actinopterygii</taxon>
        <taxon>Neopterygii</taxon>
        <taxon>Teleostei</taxon>
        <taxon>Ostariophysi</taxon>
        <taxon>Cypriniformes</taxon>
        <taxon>Cyprinidae</taxon>
        <taxon>Labeoninae</taxon>
        <taxon>Labeonini</taxon>
        <taxon>Cirrhinus</taxon>
    </lineage>
</organism>
<evidence type="ECO:0000256" key="1">
    <source>
        <dbReference type="SAM" id="MobiDB-lite"/>
    </source>
</evidence>
<evidence type="ECO:0000313" key="2">
    <source>
        <dbReference type="EMBL" id="KAL1268778.1"/>
    </source>
</evidence>
<accession>A0ABR3MVW0</accession>
<dbReference type="Proteomes" id="UP001558613">
    <property type="component" value="Unassembled WGS sequence"/>
</dbReference>
<feature type="compositionally biased region" description="Polar residues" evidence="1">
    <location>
        <begin position="184"/>
        <end position="194"/>
    </location>
</feature>
<proteinExistence type="predicted"/>
<keyword evidence="3" id="KW-1185">Reference proteome</keyword>
<dbReference type="EMBL" id="JAYMGO010000009">
    <property type="protein sequence ID" value="KAL1268778.1"/>
    <property type="molecule type" value="Genomic_DNA"/>
</dbReference>
<feature type="region of interest" description="Disordered" evidence="1">
    <location>
        <begin position="103"/>
        <end position="233"/>
    </location>
</feature>
<reference evidence="2 3" key="1">
    <citation type="submission" date="2023-09" db="EMBL/GenBank/DDBJ databases">
        <authorList>
            <person name="Wang M."/>
        </authorList>
    </citation>
    <scope>NUCLEOTIDE SEQUENCE [LARGE SCALE GENOMIC DNA]</scope>
    <source>
        <strain evidence="2">GT-2023</strain>
        <tissue evidence="2">Liver</tissue>
    </source>
</reference>
<dbReference type="PANTHER" id="PTHR33626:SF2">
    <property type="match status" value="1"/>
</dbReference>
<name>A0ABR3MVW0_9TELE</name>
<comment type="caution">
    <text evidence="2">The sequence shown here is derived from an EMBL/GenBank/DDBJ whole genome shotgun (WGS) entry which is preliminary data.</text>
</comment>
<sequence length="233" mass="25058">MPLDVRGCAGNPMNPARDRDWGLKLFPTNEEFPVSTGHKPALIKSLPFVHTARRYYRLDGGPSRSDGESCPLSGEPAARFSGDALAAGRTSSEAVLRDRLRFGREGYGGEGGPQRLARPRALQSPPAPTQPLTPGAAFHCLQSAPVRAAPPGRGSGPRQGRPRSAERLATHPTHLETRTKESNARASQRVSSSPHGAMKVIPPPWRGAQHRPVWSPESGAGGARVRAKVPERW</sequence>
<feature type="compositionally biased region" description="Basic and acidic residues" evidence="1">
    <location>
        <begin position="163"/>
        <end position="183"/>
    </location>
</feature>
<gene>
    <name evidence="2" type="ORF">QQF64_034141</name>
</gene>
<protein>
    <submittedName>
        <fullName evidence="2">Uncharacterized protein</fullName>
    </submittedName>
</protein>